<name>A0ABX6BPL8_9ACTN</name>
<sequence>MAVDLSKVDSEMVDAAAYLHVPHEFYNFAKDAAWRDKEILVKFNVPAQAIVKRWPAGTSFDTILRDIAGLN</sequence>
<dbReference type="RefSeq" id="WP_152371450.1">
    <property type="nucleotide sequence ID" value="NZ_CP023693.1"/>
</dbReference>
<accession>A0ABX6BPL8</accession>
<dbReference type="EMBL" id="CP023693">
    <property type="protein sequence ID" value="QEV36529.1"/>
    <property type="molecule type" value="Genomic_DNA"/>
</dbReference>
<proteinExistence type="predicted"/>
<evidence type="ECO:0000313" key="1">
    <source>
        <dbReference type="EMBL" id="QEV36529.1"/>
    </source>
</evidence>
<gene>
    <name evidence="1" type="ORF">CP977_33845</name>
</gene>
<organism evidence="1 2">
    <name type="scientific">Streptomyces cinereoruber</name>
    <dbReference type="NCBI Taxonomy" id="67260"/>
    <lineage>
        <taxon>Bacteria</taxon>
        <taxon>Bacillati</taxon>
        <taxon>Actinomycetota</taxon>
        <taxon>Actinomycetes</taxon>
        <taxon>Kitasatosporales</taxon>
        <taxon>Streptomycetaceae</taxon>
        <taxon>Streptomyces</taxon>
    </lineage>
</organism>
<dbReference type="GeneID" id="95458723"/>
<keyword evidence="2" id="KW-1185">Reference proteome</keyword>
<dbReference type="Proteomes" id="UP000326029">
    <property type="component" value="Chromosome"/>
</dbReference>
<reference evidence="1 2" key="1">
    <citation type="submission" date="2017-09" db="EMBL/GenBank/DDBJ databases">
        <authorList>
            <person name="Lee N."/>
            <person name="Cho B.-K."/>
        </authorList>
    </citation>
    <scope>NUCLEOTIDE SEQUENCE [LARGE SCALE GENOMIC DNA]</scope>
    <source>
        <strain evidence="1 2">ATCC 19740</strain>
    </source>
</reference>
<protein>
    <submittedName>
        <fullName evidence="1">Uncharacterized protein</fullName>
    </submittedName>
</protein>
<evidence type="ECO:0000313" key="2">
    <source>
        <dbReference type="Proteomes" id="UP000326029"/>
    </source>
</evidence>